<feature type="compositionally biased region" description="Polar residues" evidence="1">
    <location>
        <begin position="80"/>
        <end position="90"/>
    </location>
</feature>
<evidence type="ECO:0000313" key="2">
    <source>
        <dbReference type="EMBL" id="KAJ1117993.1"/>
    </source>
</evidence>
<accession>A0AAV7NUE1</accession>
<organism evidence="2 3">
    <name type="scientific">Pleurodeles waltl</name>
    <name type="common">Iberian ribbed newt</name>
    <dbReference type="NCBI Taxonomy" id="8319"/>
    <lineage>
        <taxon>Eukaryota</taxon>
        <taxon>Metazoa</taxon>
        <taxon>Chordata</taxon>
        <taxon>Craniata</taxon>
        <taxon>Vertebrata</taxon>
        <taxon>Euteleostomi</taxon>
        <taxon>Amphibia</taxon>
        <taxon>Batrachia</taxon>
        <taxon>Caudata</taxon>
        <taxon>Salamandroidea</taxon>
        <taxon>Salamandridae</taxon>
        <taxon>Pleurodelinae</taxon>
        <taxon>Pleurodeles</taxon>
    </lineage>
</organism>
<feature type="compositionally biased region" description="Low complexity" evidence="1">
    <location>
        <begin position="56"/>
        <end position="67"/>
    </location>
</feature>
<feature type="compositionally biased region" description="Polar residues" evidence="1">
    <location>
        <begin position="148"/>
        <end position="159"/>
    </location>
</feature>
<evidence type="ECO:0000256" key="1">
    <source>
        <dbReference type="SAM" id="MobiDB-lite"/>
    </source>
</evidence>
<dbReference type="AlphaFoldDB" id="A0AAV7NUE1"/>
<feature type="compositionally biased region" description="Basic residues" evidence="1">
    <location>
        <begin position="106"/>
        <end position="122"/>
    </location>
</feature>
<evidence type="ECO:0000313" key="3">
    <source>
        <dbReference type="Proteomes" id="UP001066276"/>
    </source>
</evidence>
<gene>
    <name evidence="2" type="ORF">NDU88_006188</name>
</gene>
<dbReference type="EMBL" id="JANPWB010000012">
    <property type="protein sequence ID" value="KAJ1117993.1"/>
    <property type="molecule type" value="Genomic_DNA"/>
</dbReference>
<dbReference type="Proteomes" id="UP001066276">
    <property type="component" value="Chromosome 8"/>
</dbReference>
<name>A0AAV7NUE1_PLEWA</name>
<keyword evidence="3" id="KW-1185">Reference proteome</keyword>
<proteinExistence type="predicted"/>
<reference evidence="2" key="1">
    <citation type="journal article" date="2022" name="bioRxiv">
        <title>Sequencing and chromosome-scale assembly of the giantPleurodeles waltlgenome.</title>
        <authorList>
            <person name="Brown T."/>
            <person name="Elewa A."/>
            <person name="Iarovenko S."/>
            <person name="Subramanian E."/>
            <person name="Araus A.J."/>
            <person name="Petzold A."/>
            <person name="Susuki M."/>
            <person name="Suzuki K.-i.T."/>
            <person name="Hayashi T."/>
            <person name="Toyoda A."/>
            <person name="Oliveira C."/>
            <person name="Osipova E."/>
            <person name="Leigh N.D."/>
            <person name="Simon A."/>
            <person name="Yun M.H."/>
        </authorList>
    </citation>
    <scope>NUCLEOTIDE SEQUENCE</scope>
    <source>
        <strain evidence="2">20211129_DDA</strain>
        <tissue evidence="2">Liver</tissue>
    </source>
</reference>
<comment type="caution">
    <text evidence="2">The sequence shown here is derived from an EMBL/GenBank/DDBJ whole genome shotgun (WGS) entry which is preliminary data.</text>
</comment>
<feature type="region of interest" description="Disordered" evidence="1">
    <location>
        <begin position="56"/>
        <end position="159"/>
    </location>
</feature>
<sequence>MEFRGFLYMRDGISYPSIYAQRTGRLSSGSMRRSGMTPSPKKRYVAGYRITRLLSAQSGEGSSASSARTTACPVPRATETPETSSGTQISGFLKELKGTTDLAFKRERKTRTPRTRRGRRRKTAEEMGTTWFPRKQPVSSGRRKALTHAQSATSQEGCG</sequence>
<protein>
    <submittedName>
        <fullName evidence="2">Uncharacterized protein</fullName>
    </submittedName>
</protein>